<dbReference type="InterPro" id="IPR057999">
    <property type="entry name" value="Gp49"/>
</dbReference>
<dbReference type="EMBL" id="LR796377">
    <property type="protein sequence ID" value="CAB4140093.1"/>
    <property type="molecule type" value="Genomic_DNA"/>
</dbReference>
<organism evidence="1">
    <name type="scientific">uncultured Caudovirales phage</name>
    <dbReference type="NCBI Taxonomy" id="2100421"/>
    <lineage>
        <taxon>Viruses</taxon>
        <taxon>Duplodnaviria</taxon>
        <taxon>Heunggongvirae</taxon>
        <taxon>Uroviricota</taxon>
        <taxon>Caudoviricetes</taxon>
        <taxon>Peduoviridae</taxon>
        <taxon>Maltschvirus</taxon>
        <taxon>Maltschvirus maltsch</taxon>
    </lineage>
</organism>
<dbReference type="Pfam" id="PF25690">
    <property type="entry name" value="Phage_gp49"/>
    <property type="match status" value="1"/>
</dbReference>
<proteinExistence type="predicted"/>
<sequence length="151" mass="15837">MPSTEAPISITVKTPAGSLVTVRAESGDELDNIIALSVHAIASAAQELESAVRGTPAPTAQSVAAAFNGNIIETGTTIPAQEYAQPPQVPTIGGRSCPHGKMTAIQGMGKDGKPYKGWFCPAPKGAFDKCKNQYVTVQSPEWNTFVPEQIK</sequence>
<gene>
    <name evidence="1" type="ORF">UFOVP404_24</name>
</gene>
<protein>
    <submittedName>
        <fullName evidence="1">Uncharacterized protein</fullName>
    </submittedName>
</protein>
<evidence type="ECO:0000313" key="1">
    <source>
        <dbReference type="EMBL" id="CAB4140093.1"/>
    </source>
</evidence>
<name>A0A6J5M3F4_9CAUD</name>
<reference evidence="1" key="1">
    <citation type="submission" date="2020-04" db="EMBL/GenBank/DDBJ databases">
        <authorList>
            <person name="Chiriac C."/>
            <person name="Salcher M."/>
            <person name="Ghai R."/>
            <person name="Kavagutti S V."/>
        </authorList>
    </citation>
    <scope>NUCLEOTIDE SEQUENCE</scope>
</reference>
<accession>A0A6J5M3F4</accession>